<evidence type="ECO:0000256" key="4">
    <source>
        <dbReference type="ARBA" id="ARBA00022989"/>
    </source>
</evidence>
<keyword evidence="3 6" id="KW-0812">Transmembrane</keyword>
<dbReference type="InterPro" id="IPR036259">
    <property type="entry name" value="MFS_trans_sf"/>
</dbReference>
<feature type="transmembrane region" description="Helical" evidence="6">
    <location>
        <begin position="80"/>
        <end position="99"/>
    </location>
</feature>
<dbReference type="EMBL" id="PQVF01000006">
    <property type="protein sequence ID" value="POY36528.1"/>
    <property type="molecule type" value="Genomic_DNA"/>
</dbReference>
<dbReference type="Proteomes" id="UP000236893">
    <property type="component" value="Unassembled WGS sequence"/>
</dbReference>
<dbReference type="InterPro" id="IPR011701">
    <property type="entry name" value="MFS"/>
</dbReference>
<feature type="transmembrane region" description="Helical" evidence="6">
    <location>
        <begin position="379"/>
        <end position="398"/>
    </location>
</feature>
<keyword evidence="9" id="KW-1185">Reference proteome</keyword>
<feature type="transmembrane region" description="Helical" evidence="6">
    <location>
        <begin position="138"/>
        <end position="158"/>
    </location>
</feature>
<organism evidence="8 9">
    <name type="scientific">Solitalea longa</name>
    <dbReference type="NCBI Taxonomy" id="2079460"/>
    <lineage>
        <taxon>Bacteria</taxon>
        <taxon>Pseudomonadati</taxon>
        <taxon>Bacteroidota</taxon>
        <taxon>Sphingobacteriia</taxon>
        <taxon>Sphingobacteriales</taxon>
        <taxon>Sphingobacteriaceae</taxon>
        <taxon>Solitalea</taxon>
    </lineage>
</organism>
<dbReference type="Pfam" id="PF13347">
    <property type="entry name" value="MFS_2"/>
    <property type="match status" value="1"/>
</dbReference>
<feature type="transmembrane region" description="Helical" evidence="6">
    <location>
        <begin position="170"/>
        <end position="188"/>
    </location>
</feature>
<keyword evidence="2" id="KW-1003">Cell membrane</keyword>
<dbReference type="PANTHER" id="PTHR43124:SF3">
    <property type="entry name" value="CHLORAMPHENICOL EFFLUX PUMP RV0191"/>
    <property type="match status" value="1"/>
</dbReference>
<evidence type="ECO:0000256" key="2">
    <source>
        <dbReference type="ARBA" id="ARBA00022475"/>
    </source>
</evidence>
<dbReference type="InterPro" id="IPR050189">
    <property type="entry name" value="MFS_Efflux_Transporters"/>
</dbReference>
<accession>A0A2S5A1Q0</accession>
<dbReference type="SUPFAM" id="SSF103473">
    <property type="entry name" value="MFS general substrate transporter"/>
    <property type="match status" value="1"/>
</dbReference>
<dbReference type="PANTHER" id="PTHR43124">
    <property type="entry name" value="PURINE EFFLUX PUMP PBUE"/>
    <property type="match status" value="1"/>
</dbReference>
<dbReference type="RefSeq" id="WP_103788831.1">
    <property type="nucleotide sequence ID" value="NZ_PQVF01000006.1"/>
</dbReference>
<feature type="transmembrane region" description="Helical" evidence="6">
    <location>
        <begin position="105"/>
        <end position="126"/>
    </location>
</feature>
<feature type="transmembrane region" description="Helical" evidence="6">
    <location>
        <begin position="346"/>
        <end position="367"/>
    </location>
</feature>
<feature type="transmembrane region" description="Helical" evidence="6">
    <location>
        <begin position="283"/>
        <end position="301"/>
    </location>
</feature>
<dbReference type="GO" id="GO:0022857">
    <property type="term" value="F:transmembrane transporter activity"/>
    <property type="evidence" value="ECO:0007669"/>
    <property type="project" value="InterPro"/>
</dbReference>
<dbReference type="Pfam" id="PF07690">
    <property type="entry name" value="MFS_1"/>
    <property type="match status" value="1"/>
</dbReference>
<feature type="transmembrane region" description="Helical" evidence="6">
    <location>
        <begin position="307"/>
        <end position="334"/>
    </location>
</feature>
<evidence type="ECO:0000259" key="7">
    <source>
        <dbReference type="PROSITE" id="PS50850"/>
    </source>
</evidence>
<reference evidence="8 9" key="1">
    <citation type="submission" date="2018-01" db="EMBL/GenBank/DDBJ databases">
        <authorList>
            <person name="Gaut B.S."/>
            <person name="Morton B.R."/>
            <person name="Clegg M.T."/>
            <person name="Duvall M.R."/>
        </authorList>
    </citation>
    <scope>NUCLEOTIDE SEQUENCE [LARGE SCALE GENOMIC DNA]</scope>
    <source>
        <strain evidence="8 9">HR-AV</strain>
    </source>
</reference>
<dbReference type="PROSITE" id="PS50850">
    <property type="entry name" value="MFS"/>
    <property type="match status" value="1"/>
</dbReference>
<evidence type="ECO:0000313" key="9">
    <source>
        <dbReference type="Proteomes" id="UP000236893"/>
    </source>
</evidence>
<evidence type="ECO:0000256" key="3">
    <source>
        <dbReference type="ARBA" id="ARBA00022692"/>
    </source>
</evidence>
<feature type="transmembrane region" description="Helical" evidence="6">
    <location>
        <begin position="12"/>
        <end position="32"/>
    </location>
</feature>
<comment type="caution">
    <text evidence="8">The sequence shown here is derived from an EMBL/GenBank/DDBJ whole genome shotgun (WGS) entry which is preliminary data.</text>
</comment>
<dbReference type="AlphaFoldDB" id="A0A2S5A1Q0"/>
<name>A0A2S5A1Q0_9SPHI</name>
<evidence type="ECO:0000313" key="8">
    <source>
        <dbReference type="EMBL" id="POY36528.1"/>
    </source>
</evidence>
<feature type="transmembrane region" description="Helical" evidence="6">
    <location>
        <begin position="52"/>
        <end position="73"/>
    </location>
</feature>
<dbReference type="OrthoDB" id="9812221at2"/>
<evidence type="ECO:0000256" key="5">
    <source>
        <dbReference type="ARBA" id="ARBA00023136"/>
    </source>
</evidence>
<keyword evidence="5 6" id="KW-0472">Membrane</keyword>
<comment type="subcellular location">
    <subcellularLocation>
        <location evidence="1">Cell membrane</location>
        <topology evidence="1">Multi-pass membrane protein</topology>
    </subcellularLocation>
</comment>
<dbReference type="CDD" id="cd17324">
    <property type="entry name" value="MFS_NepI_like"/>
    <property type="match status" value="1"/>
</dbReference>
<feature type="transmembrane region" description="Helical" evidence="6">
    <location>
        <begin position="253"/>
        <end position="271"/>
    </location>
</feature>
<proteinExistence type="predicted"/>
<evidence type="ECO:0000256" key="1">
    <source>
        <dbReference type="ARBA" id="ARBA00004651"/>
    </source>
</evidence>
<dbReference type="InterPro" id="IPR020846">
    <property type="entry name" value="MFS_dom"/>
</dbReference>
<evidence type="ECO:0000256" key="6">
    <source>
        <dbReference type="SAM" id="Phobius"/>
    </source>
</evidence>
<dbReference type="Gene3D" id="1.20.1250.20">
    <property type="entry name" value="MFS general substrate transporter like domains"/>
    <property type="match status" value="1"/>
</dbReference>
<gene>
    <name evidence="8" type="ORF">C3K47_09115</name>
</gene>
<feature type="transmembrane region" description="Helical" evidence="6">
    <location>
        <begin position="220"/>
        <end position="241"/>
    </location>
</feature>
<sequence>MKTKHTFSKYEIFVIAILAILQFTIILDFMVLSPLGPFLMKAMNMGTSQFGLVVSAYAFSAGASGLLAAGFADKFDRKRLLLFFYTGFILGTSLCAMAPNYNFLLFARIVTGIFGGVIGSISFAIITDLFNMEVRGRVMGFVQMAFAASQILGLPIGLVLANKFGWHSPFWMIVCFGIILGMVMLFYLQPINEHLKLKSAEHNAFKHLAKTISQPNYVRAFLGTTLLATGGFMLMPFGSAFSTHNMGVPMNKLSLLYFVTGIFSMILGPLSGKISDKIGKYKMFVIGSIISMIMVAIYTNLGVTPFWTVVGLNILLFVGISSRMISASALMTAVPEAQDRGAFMSINSAVQQISGGIAAAIAGMIVVETKSGMLENYNILGYVVIGAMVVAIGMMFFINQYVMIKNKQPIQTPAEPPVEMVTEH</sequence>
<keyword evidence="4 6" id="KW-1133">Transmembrane helix</keyword>
<feature type="domain" description="Major facilitator superfamily (MFS) profile" evidence="7">
    <location>
        <begin position="14"/>
        <end position="403"/>
    </location>
</feature>
<protein>
    <submittedName>
        <fullName evidence="8">MFS transporter</fullName>
    </submittedName>
</protein>
<dbReference type="GO" id="GO:0005886">
    <property type="term" value="C:plasma membrane"/>
    <property type="evidence" value="ECO:0007669"/>
    <property type="project" value="UniProtKB-SubCell"/>
</dbReference>